<sequence length="368" mass="41100">MNNDEKRRFFQKVKSMSSEKFWHVQNIFHTRAYAAAERIYWQAMDDLLTPEQKAAVIARATEIRISEGMVTVTTDKTEAELFHPMEEDESNMGTPIPSRENELKGKGAGEVTVRTLTPEEMEQEFERMSSKGRLAAPTTQKQIEAKNQNPKSEGETEMQRRRGATPKQGPACGLTKIDLLKAIAQGETLSSIEKAWGMKYNTIHDWVKRWGLKGITPEKAQELLNAEASARQSEAEGNHSADPADAAVPEIPADVVLEETAVAAEQSAVNTLPVQPYITIRLPLVNLGYDRVKMLAGIDVIANQVDTSAIVPKELTLEALGLMQTVTSIVYQKVSEVSRPDRVLEVLQEFFTDRNEEHLEIVEGLIKQ</sequence>
<reference evidence="3" key="1">
    <citation type="journal article" date="2019" name="Int. J. Syst. Evol. Microbiol.">
        <title>The Global Catalogue of Microorganisms (GCM) 10K type strain sequencing project: providing services to taxonomists for standard genome sequencing and annotation.</title>
        <authorList>
            <consortium name="The Broad Institute Genomics Platform"/>
            <consortium name="The Broad Institute Genome Sequencing Center for Infectious Disease"/>
            <person name="Wu L."/>
            <person name="Ma J."/>
        </authorList>
    </citation>
    <scope>NUCLEOTIDE SEQUENCE [LARGE SCALE GENOMIC DNA]</scope>
    <source>
        <strain evidence="3">TISTR 1827</strain>
    </source>
</reference>
<evidence type="ECO:0000313" key="2">
    <source>
        <dbReference type="EMBL" id="MFD2662834.1"/>
    </source>
</evidence>
<feature type="region of interest" description="Disordered" evidence="1">
    <location>
        <begin position="127"/>
        <end position="172"/>
    </location>
</feature>
<evidence type="ECO:0000256" key="1">
    <source>
        <dbReference type="SAM" id="MobiDB-lite"/>
    </source>
</evidence>
<name>A0ABW5R2H2_9BACL</name>
<dbReference type="Proteomes" id="UP001597493">
    <property type="component" value="Unassembled WGS sequence"/>
</dbReference>
<organism evidence="2 3">
    <name type="scientific">Paenibacillus thailandensis</name>
    <dbReference type="NCBI Taxonomy" id="393250"/>
    <lineage>
        <taxon>Bacteria</taxon>
        <taxon>Bacillati</taxon>
        <taxon>Bacillota</taxon>
        <taxon>Bacilli</taxon>
        <taxon>Bacillales</taxon>
        <taxon>Paenibacillaceae</taxon>
        <taxon>Paenibacillus</taxon>
    </lineage>
</organism>
<feature type="region of interest" description="Disordered" evidence="1">
    <location>
        <begin position="87"/>
        <end position="107"/>
    </location>
</feature>
<feature type="compositionally biased region" description="Polar residues" evidence="1">
    <location>
        <begin position="137"/>
        <end position="151"/>
    </location>
</feature>
<protein>
    <submittedName>
        <fullName evidence="2">Helix-turn-helix domain-containing protein</fullName>
    </submittedName>
</protein>
<proteinExistence type="predicted"/>
<keyword evidence="3" id="KW-1185">Reference proteome</keyword>
<dbReference type="RefSeq" id="WP_379277727.1">
    <property type="nucleotide sequence ID" value="NZ_JBHUGT010000030.1"/>
</dbReference>
<evidence type="ECO:0000313" key="3">
    <source>
        <dbReference type="Proteomes" id="UP001597493"/>
    </source>
</evidence>
<accession>A0ABW5R2H2</accession>
<dbReference type="EMBL" id="JBHUMY010000032">
    <property type="protein sequence ID" value="MFD2662834.1"/>
    <property type="molecule type" value="Genomic_DNA"/>
</dbReference>
<comment type="caution">
    <text evidence="2">The sequence shown here is derived from an EMBL/GenBank/DDBJ whole genome shotgun (WGS) entry which is preliminary data.</text>
</comment>
<gene>
    <name evidence="2" type="ORF">ACFSW5_21500</name>
</gene>